<feature type="signal peptide" evidence="8">
    <location>
        <begin position="1"/>
        <end position="21"/>
    </location>
</feature>
<evidence type="ECO:0000259" key="10">
    <source>
        <dbReference type="Pfam" id="PF25198"/>
    </source>
</evidence>
<name>A0ABS7C4F8_9BACL</name>
<dbReference type="InterPro" id="IPR038501">
    <property type="entry name" value="Spore_GerAC_C_sf"/>
</dbReference>
<feature type="domain" description="Spore germination GerAC-like C-terminal" evidence="9">
    <location>
        <begin position="205"/>
        <end position="373"/>
    </location>
</feature>
<evidence type="ECO:0000259" key="9">
    <source>
        <dbReference type="Pfam" id="PF05504"/>
    </source>
</evidence>
<evidence type="ECO:0000313" key="12">
    <source>
        <dbReference type="Proteomes" id="UP001519887"/>
    </source>
</evidence>
<sequence>MKRIGKLCFVLLLIVSNITGCWNLKEPDQLAFIVGAGIDFTKDGQFQLSSQIAIPAGIVGGQDSGGGTKNSFSVVSATGKNIMDAGQNMQAQLSRSLFYGHRQTILIGQGMAEHGVSSFIDMFVRNPDSEMRSMVVVVKGGQAKDILAIEPIFDPFNGTTFEREQIAISLRPYYYRHFLADAVSQGTQPLLPAVSLTASKKYAYSGAAILNKEEGLKLVAFLNAKEAALANWITNRQSSFIITSSMNQADENLSLRLQSLKRLIRVKITGQRIEIDVRLKGKGTVVENNSKLDPAKKEELRLIEDKFSQLAQKSTQQLIEKVQKQYKTDIFGFGESVHRQYPRQWKTIKREWNGTFPQVQVKVQVDIKCKDPGQTSSPIKSLI</sequence>
<dbReference type="NCBIfam" id="TIGR02887">
    <property type="entry name" value="spore_ger_x_C"/>
    <property type="match status" value="1"/>
</dbReference>
<keyword evidence="12" id="KW-1185">Reference proteome</keyword>
<keyword evidence="3" id="KW-0309">Germination</keyword>
<comment type="similarity">
    <text evidence="2">Belongs to the GerABKC lipoprotein family.</text>
</comment>
<dbReference type="InterPro" id="IPR057336">
    <property type="entry name" value="GerAC_N"/>
</dbReference>
<reference evidence="11 12" key="1">
    <citation type="submission" date="2021-07" db="EMBL/GenBank/DDBJ databases">
        <title>Paenibacillus radiodurans sp. nov., isolated from the southeastern edge of Tengger Desert.</title>
        <authorList>
            <person name="Zhang G."/>
        </authorList>
    </citation>
    <scope>NUCLEOTIDE SEQUENCE [LARGE SCALE GENOMIC DNA]</scope>
    <source>
        <strain evidence="11 12">CCM 7311</strain>
    </source>
</reference>
<evidence type="ECO:0000256" key="8">
    <source>
        <dbReference type="SAM" id="SignalP"/>
    </source>
</evidence>
<dbReference type="Pfam" id="PF25198">
    <property type="entry name" value="Spore_GerAC_N"/>
    <property type="match status" value="1"/>
</dbReference>
<comment type="caution">
    <text evidence="11">The sequence shown here is derived from an EMBL/GenBank/DDBJ whole genome shotgun (WGS) entry which is preliminary data.</text>
</comment>
<protein>
    <submittedName>
        <fullName evidence="11">Ger(X)C family spore germination protein</fullName>
    </submittedName>
</protein>
<accession>A0ABS7C4F8</accession>
<evidence type="ECO:0000256" key="2">
    <source>
        <dbReference type="ARBA" id="ARBA00007886"/>
    </source>
</evidence>
<feature type="domain" description="Spore germination protein N-terminal" evidence="10">
    <location>
        <begin position="25"/>
        <end position="195"/>
    </location>
</feature>
<evidence type="ECO:0000256" key="6">
    <source>
        <dbReference type="ARBA" id="ARBA00023139"/>
    </source>
</evidence>
<dbReference type="PANTHER" id="PTHR35789:SF1">
    <property type="entry name" value="SPORE GERMINATION PROTEIN B3"/>
    <property type="match status" value="1"/>
</dbReference>
<dbReference type="InterPro" id="IPR046953">
    <property type="entry name" value="Spore_GerAC-like_C"/>
</dbReference>
<dbReference type="PANTHER" id="PTHR35789">
    <property type="entry name" value="SPORE GERMINATION PROTEIN B3"/>
    <property type="match status" value="1"/>
</dbReference>
<keyword evidence="7" id="KW-0449">Lipoprotein</keyword>
<comment type="subcellular location">
    <subcellularLocation>
        <location evidence="1">Membrane</location>
        <topology evidence="1">Lipid-anchor</topology>
    </subcellularLocation>
</comment>
<dbReference type="Proteomes" id="UP001519887">
    <property type="component" value="Unassembled WGS sequence"/>
</dbReference>
<dbReference type="Pfam" id="PF05504">
    <property type="entry name" value="Spore_GerAC"/>
    <property type="match status" value="1"/>
</dbReference>
<organism evidence="11 12">
    <name type="scientific">Paenibacillus sepulcri</name>
    <dbReference type="NCBI Taxonomy" id="359917"/>
    <lineage>
        <taxon>Bacteria</taxon>
        <taxon>Bacillati</taxon>
        <taxon>Bacillota</taxon>
        <taxon>Bacilli</taxon>
        <taxon>Bacillales</taxon>
        <taxon>Paenibacillaceae</taxon>
        <taxon>Paenibacillus</taxon>
    </lineage>
</organism>
<keyword evidence="6" id="KW-0564">Palmitate</keyword>
<dbReference type="Gene3D" id="6.20.190.10">
    <property type="entry name" value="Nutrient germinant receptor protein C, domain 1"/>
    <property type="match status" value="1"/>
</dbReference>
<evidence type="ECO:0000256" key="4">
    <source>
        <dbReference type="ARBA" id="ARBA00022729"/>
    </source>
</evidence>
<proteinExistence type="inferred from homology"/>
<evidence type="ECO:0000256" key="7">
    <source>
        <dbReference type="ARBA" id="ARBA00023288"/>
    </source>
</evidence>
<feature type="chain" id="PRO_5045129052" evidence="8">
    <location>
        <begin position="22"/>
        <end position="383"/>
    </location>
</feature>
<dbReference type="RefSeq" id="WP_210045371.1">
    <property type="nucleotide sequence ID" value="NZ_JBHLVU010000010.1"/>
</dbReference>
<evidence type="ECO:0000256" key="1">
    <source>
        <dbReference type="ARBA" id="ARBA00004635"/>
    </source>
</evidence>
<dbReference type="Gene3D" id="3.30.300.210">
    <property type="entry name" value="Nutrient germinant receptor protein C, domain 3"/>
    <property type="match status" value="1"/>
</dbReference>
<evidence type="ECO:0000256" key="5">
    <source>
        <dbReference type="ARBA" id="ARBA00023136"/>
    </source>
</evidence>
<keyword evidence="4 8" id="KW-0732">Signal</keyword>
<dbReference type="InterPro" id="IPR008844">
    <property type="entry name" value="Spore_GerAC-like"/>
</dbReference>
<evidence type="ECO:0000313" key="11">
    <source>
        <dbReference type="EMBL" id="MBW7455596.1"/>
    </source>
</evidence>
<keyword evidence="5" id="KW-0472">Membrane</keyword>
<evidence type="ECO:0000256" key="3">
    <source>
        <dbReference type="ARBA" id="ARBA00022544"/>
    </source>
</evidence>
<gene>
    <name evidence="11" type="ORF">K0U00_16345</name>
</gene>
<dbReference type="EMBL" id="JAHZIK010000392">
    <property type="protein sequence ID" value="MBW7455596.1"/>
    <property type="molecule type" value="Genomic_DNA"/>
</dbReference>